<reference evidence="2 3" key="1">
    <citation type="journal article" date="2017" name="Genome Biol. Evol.">
        <title>Phytophthora megakarya and P. palmivora, closely related causal agents of cacao black pod rot, underwent increases in genome sizes and gene numbers by different mechanisms.</title>
        <authorList>
            <person name="Ali S.S."/>
            <person name="Shao J."/>
            <person name="Lary D.J."/>
            <person name="Kronmiller B."/>
            <person name="Shen D."/>
            <person name="Strem M.D."/>
            <person name="Amoako-Attah I."/>
            <person name="Akrofi A.Y."/>
            <person name="Begoude B.A."/>
            <person name="Ten Hoopen G.M."/>
            <person name="Coulibaly K."/>
            <person name="Kebe B.I."/>
            <person name="Melnick R.L."/>
            <person name="Guiltinan M.J."/>
            <person name="Tyler B.M."/>
            <person name="Meinhardt L.W."/>
            <person name="Bailey B.A."/>
        </authorList>
    </citation>
    <scope>NUCLEOTIDE SEQUENCE [LARGE SCALE GENOMIC DNA]</scope>
    <source>
        <strain evidence="3">sbr112.9</strain>
    </source>
</reference>
<protein>
    <submittedName>
        <fullName evidence="2">Uncharacterized protein</fullName>
    </submittedName>
</protein>
<evidence type="ECO:0000313" key="3">
    <source>
        <dbReference type="Proteomes" id="UP000237271"/>
    </source>
</evidence>
<gene>
    <name evidence="2" type="ORF">PHPALM_893</name>
</gene>
<proteinExistence type="predicted"/>
<feature type="region of interest" description="Disordered" evidence="1">
    <location>
        <begin position="50"/>
        <end position="87"/>
    </location>
</feature>
<name>A0A2P4YTQ0_9STRA</name>
<dbReference type="EMBL" id="NCKW01000148">
    <property type="protein sequence ID" value="POM81178.1"/>
    <property type="molecule type" value="Genomic_DNA"/>
</dbReference>
<evidence type="ECO:0000256" key="1">
    <source>
        <dbReference type="SAM" id="MobiDB-lite"/>
    </source>
</evidence>
<feature type="compositionally biased region" description="Basic and acidic residues" evidence="1">
    <location>
        <begin position="59"/>
        <end position="68"/>
    </location>
</feature>
<dbReference type="Proteomes" id="UP000237271">
    <property type="component" value="Unassembled WGS sequence"/>
</dbReference>
<sequence length="141" mass="15982">MARGKRLNDSEHAMIVNAFNFFLKGRQEDNKVSGLTRELVHQCLGTPTSTIGAVRRAHQAREHSDSSEKQTSGDSRGGPRSYEDEDVSPAINAYINKCNIERQSITARIFSEEVFRRTSIQISRHAINAYIKKCNRERQST</sequence>
<keyword evidence="3" id="KW-1185">Reference proteome</keyword>
<accession>A0A2P4YTQ0</accession>
<evidence type="ECO:0000313" key="2">
    <source>
        <dbReference type="EMBL" id="POM81178.1"/>
    </source>
</evidence>
<dbReference type="OrthoDB" id="122969at2759"/>
<comment type="caution">
    <text evidence="2">The sequence shown here is derived from an EMBL/GenBank/DDBJ whole genome shotgun (WGS) entry which is preliminary data.</text>
</comment>
<dbReference type="AlphaFoldDB" id="A0A2P4YTQ0"/>
<organism evidence="2 3">
    <name type="scientific">Phytophthora palmivora</name>
    <dbReference type="NCBI Taxonomy" id="4796"/>
    <lineage>
        <taxon>Eukaryota</taxon>
        <taxon>Sar</taxon>
        <taxon>Stramenopiles</taxon>
        <taxon>Oomycota</taxon>
        <taxon>Peronosporomycetes</taxon>
        <taxon>Peronosporales</taxon>
        <taxon>Peronosporaceae</taxon>
        <taxon>Phytophthora</taxon>
    </lineage>
</organism>